<dbReference type="PANTHER" id="PTHR43301">
    <property type="entry name" value="ARABINAN ENDO-1,5-ALPHA-L-ARABINOSIDASE"/>
    <property type="match status" value="1"/>
</dbReference>
<name>A0A177HPL4_9ACTN</name>
<dbReference type="InterPro" id="IPR050727">
    <property type="entry name" value="GH43_arabinanases"/>
</dbReference>
<dbReference type="PATRIC" id="fig|1716141.3.peg.3764"/>
<dbReference type="OrthoDB" id="9758923at2"/>
<evidence type="ECO:0000259" key="4">
    <source>
        <dbReference type="Pfam" id="PF20578"/>
    </source>
</evidence>
<dbReference type="Gene3D" id="2.115.10.20">
    <property type="entry name" value="Glycosyl hydrolase domain, family 43"/>
    <property type="match status" value="1"/>
</dbReference>
<feature type="domain" description="Atrophied bacterial Ig" evidence="4">
    <location>
        <begin position="366"/>
        <end position="447"/>
    </location>
</feature>
<dbReference type="PANTHER" id="PTHR43301:SF3">
    <property type="entry name" value="ARABINAN ENDO-1,5-ALPHA-L-ARABINOSIDASE A-RELATED"/>
    <property type="match status" value="1"/>
</dbReference>
<feature type="domain" description="Atrophied bacterial Ig" evidence="4">
    <location>
        <begin position="276"/>
        <end position="358"/>
    </location>
</feature>
<evidence type="ECO:0000256" key="1">
    <source>
        <dbReference type="ARBA" id="ARBA00022801"/>
    </source>
</evidence>
<reference evidence="5 6" key="1">
    <citation type="submission" date="2015-12" db="EMBL/GenBank/DDBJ databases">
        <title>Genome sequence of Streptomyces sp. G25.</title>
        <authorList>
            <person name="Poehlein A."/>
            <person name="Roettig A."/>
            <person name="Hiessl S."/>
            <person name="Hauschild P."/>
            <person name="Schauer J."/>
            <person name="Madkour M.H."/>
            <person name="Al-Ansari A.M."/>
            <person name="Almakishah N.H."/>
            <person name="Steinbuechel A."/>
            <person name="Daniel R."/>
        </authorList>
    </citation>
    <scope>NUCLEOTIDE SEQUENCE [LARGE SCALE GENOMIC DNA]</scope>
    <source>
        <strain evidence="6">G25(2015)</strain>
    </source>
</reference>
<feature type="region of interest" description="Disordered" evidence="3">
    <location>
        <begin position="393"/>
        <end position="423"/>
    </location>
</feature>
<gene>
    <name evidence="5" type="ORF">STSP_35870</name>
</gene>
<accession>A0A177HPL4</accession>
<dbReference type="Pfam" id="PF13385">
    <property type="entry name" value="Laminin_G_3"/>
    <property type="match status" value="1"/>
</dbReference>
<dbReference type="STRING" id="1716141.STSP_35870"/>
<protein>
    <submittedName>
        <fullName evidence="5">Glycosyl hydrolases family 43</fullName>
    </submittedName>
</protein>
<dbReference type="SUPFAM" id="SSF75005">
    <property type="entry name" value="Arabinanase/levansucrase/invertase"/>
    <property type="match status" value="1"/>
</dbReference>
<proteinExistence type="predicted"/>
<keyword evidence="6" id="KW-1185">Reference proteome</keyword>
<dbReference type="CDD" id="cd08983">
    <property type="entry name" value="GH43_Bt3655-like"/>
    <property type="match status" value="1"/>
</dbReference>
<keyword evidence="2" id="KW-0326">Glycosidase</keyword>
<organism evidence="5 6">
    <name type="scientific">Streptomyces jeddahensis</name>
    <dbReference type="NCBI Taxonomy" id="1716141"/>
    <lineage>
        <taxon>Bacteria</taxon>
        <taxon>Bacillati</taxon>
        <taxon>Actinomycetota</taxon>
        <taxon>Actinomycetes</taxon>
        <taxon>Kitasatosporales</taxon>
        <taxon>Streptomycetaceae</taxon>
        <taxon>Streptomyces</taxon>
    </lineage>
</organism>
<evidence type="ECO:0000256" key="3">
    <source>
        <dbReference type="SAM" id="MobiDB-lite"/>
    </source>
</evidence>
<dbReference type="InterPro" id="IPR013320">
    <property type="entry name" value="ConA-like_dom_sf"/>
</dbReference>
<dbReference type="Proteomes" id="UP000077381">
    <property type="component" value="Unassembled WGS sequence"/>
</dbReference>
<comment type="caution">
    <text evidence="5">The sequence shown here is derived from an EMBL/GenBank/DDBJ whole genome shotgun (WGS) entry which is preliminary data.</text>
</comment>
<dbReference type="Gene3D" id="2.60.40.1080">
    <property type="match status" value="1"/>
</dbReference>
<feature type="region of interest" description="Disordered" evidence="3">
    <location>
        <begin position="1"/>
        <end position="24"/>
    </location>
</feature>
<keyword evidence="1 5" id="KW-0378">Hydrolase</keyword>
<evidence type="ECO:0000313" key="5">
    <source>
        <dbReference type="EMBL" id="OAH12941.1"/>
    </source>
</evidence>
<dbReference type="InterPro" id="IPR046780">
    <property type="entry name" value="aBig_2"/>
</dbReference>
<feature type="compositionally biased region" description="Basic and acidic residues" evidence="3">
    <location>
        <begin position="401"/>
        <end position="418"/>
    </location>
</feature>
<dbReference type="Gene3D" id="2.60.120.200">
    <property type="match status" value="1"/>
</dbReference>
<sequence>MSRISRARSRSDGPGPLTSNAATATTLAPPLPRARLLAATLVACLLAALLAAVPARAAVAADGLVVHYPLDQTSGTTATDASGHDRNATVNGDATWLGGEGLSLDGTDDYVRLPDDLMRDLTSITVSVQVRIADDQATPYFIWGLGNSSGSSGNGYLFTTGDTYRTSIATGNWSTEQTVSAGRNLARNVWKTLTYTLSGGTAVLYEDGAEVARKTGVTITPAQIGGGTTTANYLGRSLYSGDRYLKGQVRDFRLYDRALTASEVAETGGVSDAERVSRDIAALDLGDTSSVTEDLTLPATGPNGSAITWSSSDANVVSASGAVTRPVPGSGPATVVLTATVTSGEASAQKEFTVVVPEDLTAQEKVAEAADALKVWDADDIRGNITLPTSGLHGTRVSWKSTDRKTVTETGEVHRPAHGEPPAPVKLTATVRLGDEQAKRRFDLTVRPLPKKEPLEGYIFSYFAGERYADGEQIYFAASRGNDPLHWDDLNGDKPVLTSSFGEKGVRDPFVVRSPEGDKFYLIATDLKINGGRGWDYEMRHGSKYIEVWESTDLVHWSEQRHVRVSGDTAGMTWAPEATYDEKLGAYVVYWASNLYSADDPGHTGTTYPRMMYATTRDFRTFTEPKVWNDPGAGVIDSTVVRDGDYFYRFTTDDKVVGSCTRDIVLERSRSLTAVDLPDTEPRNWQLVDDCIRTGVGTDWVEGPTAFKSNTDDTWYVFMDETPRRGYVPFTTPSLENPEWSIPAEYELPSRPRHGTVLPVTKAELDRVRAAFTPAP</sequence>
<dbReference type="RefSeq" id="WP_078067274.1">
    <property type="nucleotide sequence ID" value="NZ_LOHS01000084.1"/>
</dbReference>
<dbReference type="Pfam" id="PF20578">
    <property type="entry name" value="aBig_2"/>
    <property type="match status" value="2"/>
</dbReference>
<dbReference type="SUPFAM" id="SSF49899">
    <property type="entry name" value="Concanavalin A-like lectins/glucanases"/>
    <property type="match status" value="1"/>
</dbReference>
<evidence type="ECO:0000256" key="2">
    <source>
        <dbReference type="ARBA" id="ARBA00023295"/>
    </source>
</evidence>
<evidence type="ECO:0000313" key="6">
    <source>
        <dbReference type="Proteomes" id="UP000077381"/>
    </source>
</evidence>
<dbReference type="GO" id="GO:0016798">
    <property type="term" value="F:hydrolase activity, acting on glycosyl bonds"/>
    <property type="evidence" value="ECO:0007669"/>
    <property type="project" value="UniProtKB-KW"/>
</dbReference>
<dbReference type="AlphaFoldDB" id="A0A177HPL4"/>
<dbReference type="InterPro" id="IPR023296">
    <property type="entry name" value="Glyco_hydro_beta-prop_sf"/>
</dbReference>
<dbReference type="EMBL" id="LOHS01000084">
    <property type="protein sequence ID" value="OAH12941.1"/>
    <property type="molecule type" value="Genomic_DNA"/>
</dbReference>